<keyword evidence="4 12" id="KW-0812">Transmembrane</keyword>
<organism evidence="13">
    <name type="scientific">Vernicia montana</name>
    <dbReference type="NCBI Taxonomy" id="316732"/>
    <lineage>
        <taxon>Eukaryota</taxon>
        <taxon>Viridiplantae</taxon>
        <taxon>Streptophyta</taxon>
        <taxon>Embryophyta</taxon>
        <taxon>Tracheophyta</taxon>
        <taxon>Spermatophyta</taxon>
        <taxon>Magnoliopsida</taxon>
        <taxon>eudicotyledons</taxon>
        <taxon>Gunneridae</taxon>
        <taxon>Pentapetalae</taxon>
        <taxon>rosids</taxon>
        <taxon>fabids</taxon>
        <taxon>Malpighiales</taxon>
        <taxon>Euphorbiaceae</taxon>
        <taxon>Crotonoideae</taxon>
        <taxon>Aleuritideae</taxon>
        <taxon>Vernicia</taxon>
    </lineage>
</organism>
<dbReference type="EMBL" id="KT805881">
    <property type="protein sequence ID" value="AMM43118.1"/>
    <property type="molecule type" value="mRNA"/>
</dbReference>
<evidence type="ECO:0000256" key="6">
    <source>
        <dbReference type="ARBA" id="ARBA00022737"/>
    </source>
</evidence>
<keyword evidence="6" id="KW-0677">Repeat</keyword>
<evidence type="ECO:0000256" key="5">
    <source>
        <dbReference type="ARBA" id="ARBA00022729"/>
    </source>
</evidence>
<dbReference type="InterPro" id="IPR001611">
    <property type="entry name" value="Leu-rich_rpt"/>
</dbReference>
<dbReference type="AlphaFoldDB" id="A0A140G4Z6"/>
<name>A0A140G4Z6_9ROSI</name>
<feature type="non-terminal residue" evidence="13">
    <location>
        <position position="1"/>
    </location>
</feature>
<sequence length="194" mass="21830">LNLSNNHLTGTIPCNIGAMKTLYSLDLSRNQLSHNIPPSISDLIDLESLDFSYNNLSGKVPSFNSSSRFEHGANSYVGNPRLCGPPLPNDCSKNESIDDTECSSNKKSESQNHGIQKEEEHKDDGFVEMHSFYVSIAIGFVTGFLGFWTFLALIESWRHAYFHFLGNMGDKIYVFVVVTMARLQRKFQREQAAE</sequence>
<dbReference type="InterPro" id="IPR032675">
    <property type="entry name" value="LRR_dom_sf"/>
</dbReference>
<feature type="compositionally biased region" description="Basic and acidic residues" evidence="11">
    <location>
        <begin position="104"/>
        <end position="120"/>
    </location>
</feature>
<feature type="region of interest" description="Disordered" evidence="11">
    <location>
        <begin position="95"/>
        <end position="120"/>
    </location>
</feature>
<keyword evidence="8 12" id="KW-0472">Membrane</keyword>
<dbReference type="InterPro" id="IPR046956">
    <property type="entry name" value="RLP23-like"/>
</dbReference>
<keyword evidence="9" id="KW-0675">Receptor</keyword>
<evidence type="ECO:0000313" key="13">
    <source>
        <dbReference type="EMBL" id="AMM43118.1"/>
    </source>
</evidence>
<keyword evidence="7 12" id="KW-1133">Transmembrane helix</keyword>
<reference evidence="13" key="1">
    <citation type="journal article" date="2015" name="Int J Genomics">
        <title>Genome-Wide Identification and Characterization of the LRR-RLK Gene Family in Two Vernicia Species.</title>
        <authorList>
            <person name="Zhu H."/>
            <person name="Wang Y."/>
            <person name="Yin H."/>
            <person name="Gao M."/>
            <person name="Zhang Q."/>
            <person name="Chen Y."/>
        </authorList>
    </citation>
    <scope>NUCLEOTIDE SEQUENCE</scope>
</reference>
<feature type="transmembrane region" description="Helical" evidence="12">
    <location>
        <begin position="132"/>
        <end position="154"/>
    </location>
</feature>
<protein>
    <submittedName>
        <fullName evidence="13">LRR-RLK</fullName>
    </submittedName>
</protein>
<keyword evidence="10" id="KW-0325">Glycoprotein</keyword>
<evidence type="ECO:0000256" key="10">
    <source>
        <dbReference type="ARBA" id="ARBA00023180"/>
    </source>
</evidence>
<dbReference type="PANTHER" id="PTHR48063:SF103">
    <property type="entry name" value="LEUCINE-RICH RECEPTOR-LIKE KINASE FAMILY PROTEIN"/>
    <property type="match status" value="1"/>
</dbReference>
<keyword evidence="5" id="KW-0732">Signal</keyword>
<feature type="transmembrane region" description="Helical" evidence="12">
    <location>
        <begin position="160"/>
        <end position="181"/>
    </location>
</feature>
<evidence type="ECO:0000256" key="4">
    <source>
        <dbReference type="ARBA" id="ARBA00022692"/>
    </source>
</evidence>
<proteinExistence type="evidence at transcript level"/>
<dbReference type="GO" id="GO:0016020">
    <property type="term" value="C:membrane"/>
    <property type="evidence" value="ECO:0007669"/>
    <property type="project" value="UniProtKB-SubCell"/>
</dbReference>
<dbReference type="Pfam" id="PF00560">
    <property type="entry name" value="LRR_1"/>
    <property type="match status" value="3"/>
</dbReference>
<evidence type="ECO:0000256" key="9">
    <source>
        <dbReference type="ARBA" id="ARBA00023170"/>
    </source>
</evidence>
<evidence type="ECO:0000256" key="8">
    <source>
        <dbReference type="ARBA" id="ARBA00023136"/>
    </source>
</evidence>
<dbReference type="PANTHER" id="PTHR48063">
    <property type="entry name" value="LRR RECEPTOR-LIKE KINASE"/>
    <property type="match status" value="1"/>
</dbReference>
<evidence type="ECO:0000256" key="11">
    <source>
        <dbReference type="SAM" id="MobiDB-lite"/>
    </source>
</evidence>
<evidence type="ECO:0000256" key="1">
    <source>
        <dbReference type="ARBA" id="ARBA00004479"/>
    </source>
</evidence>
<dbReference type="FunFam" id="3.80.10.10:FF:000722">
    <property type="entry name" value="Leucine-rich repeat receptor-like protein kinase"/>
    <property type="match status" value="1"/>
</dbReference>
<evidence type="ECO:0000256" key="12">
    <source>
        <dbReference type="SAM" id="Phobius"/>
    </source>
</evidence>
<evidence type="ECO:0000256" key="7">
    <source>
        <dbReference type="ARBA" id="ARBA00022989"/>
    </source>
</evidence>
<keyword evidence="3" id="KW-0433">Leucine-rich repeat</keyword>
<evidence type="ECO:0000256" key="3">
    <source>
        <dbReference type="ARBA" id="ARBA00022614"/>
    </source>
</evidence>
<evidence type="ECO:0000256" key="2">
    <source>
        <dbReference type="ARBA" id="ARBA00022553"/>
    </source>
</evidence>
<accession>A0A140G4Z6</accession>
<dbReference type="SUPFAM" id="SSF52058">
    <property type="entry name" value="L domain-like"/>
    <property type="match status" value="1"/>
</dbReference>
<keyword evidence="2" id="KW-0597">Phosphoprotein</keyword>
<comment type="subcellular location">
    <subcellularLocation>
        <location evidence="1">Membrane</location>
        <topology evidence="1">Single-pass type I membrane protein</topology>
    </subcellularLocation>
</comment>
<dbReference type="Gene3D" id="3.80.10.10">
    <property type="entry name" value="Ribonuclease Inhibitor"/>
    <property type="match status" value="1"/>
</dbReference>